<organism evidence="2 3">
    <name type="scientific">Anaerosacchariphilus hominis</name>
    <dbReference type="NCBI Taxonomy" id="2763017"/>
    <lineage>
        <taxon>Bacteria</taxon>
        <taxon>Bacillati</taxon>
        <taxon>Bacillota</taxon>
        <taxon>Clostridia</taxon>
        <taxon>Lachnospirales</taxon>
        <taxon>Lachnospiraceae</taxon>
        <taxon>Anaerosacchariphilus</taxon>
    </lineage>
</organism>
<evidence type="ECO:0000313" key="2">
    <source>
        <dbReference type="EMBL" id="MBC5658984.1"/>
    </source>
</evidence>
<dbReference type="RefSeq" id="WP_178038792.1">
    <property type="nucleotide sequence ID" value="NZ_JACOOR010000002.1"/>
</dbReference>
<keyword evidence="1" id="KW-0472">Membrane</keyword>
<feature type="transmembrane region" description="Helical" evidence="1">
    <location>
        <begin position="6"/>
        <end position="28"/>
    </location>
</feature>
<evidence type="ECO:0000313" key="3">
    <source>
        <dbReference type="Proteomes" id="UP000649345"/>
    </source>
</evidence>
<comment type="caution">
    <text evidence="2">The sequence shown here is derived from an EMBL/GenBank/DDBJ whole genome shotgun (WGS) entry which is preliminary data.</text>
</comment>
<accession>A0A923LAM0</accession>
<dbReference type="Proteomes" id="UP000649345">
    <property type="component" value="Unassembled WGS sequence"/>
</dbReference>
<gene>
    <name evidence="2" type="ORF">H8S44_04270</name>
</gene>
<name>A0A923LAM0_9FIRM</name>
<dbReference type="EMBL" id="JACOOR010000002">
    <property type="protein sequence ID" value="MBC5658984.1"/>
    <property type="molecule type" value="Genomic_DNA"/>
</dbReference>
<dbReference type="AlphaFoldDB" id="A0A923LAM0"/>
<evidence type="ECO:0000256" key="1">
    <source>
        <dbReference type="SAM" id="Phobius"/>
    </source>
</evidence>
<keyword evidence="3" id="KW-1185">Reference proteome</keyword>
<keyword evidence="1" id="KW-0812">Transmembrane</keyword>
<protein>
    <submittedName>
        <fullName evidence="2">Uncharacterized protein</fullName>
    </submittedName>
</protein>
<sequence length="55" mass="6233">MTGILHAIVIIAIIAAVLFVLSFAVYFFNLDMKLTAALAPLFEKHYDKIDRDKHL</sequence>
<proteinExistence type="predicted"/>
<reference evidence="2" key="1">
    <citation type="submission" date="2020-08" db="EMBL/GenBank/DDBJ databases">
        <title>Genome public.</title>
        <authorList>
            <person name="Liu C."/>
            <person name="Sun Q."/>
        </authorList>
    </citation>
    <scope>NUCLEOTIDE SEQUENCE</scope>
    <source>
        <strain evidence="2">NSJ-68</strain>
    </source>
</reference>
<keyword evidence="1" id="KW-1133">Transmembrane helix</keyword>